<evidence type="ECO:0000313" key="1">
    <source>
        <dbReference type="EMBL" id="GAA5797877.1"/>
    </source>
</evidence>
<evidence type="ECO:0000313" key="2">
    <source>
        <dbReference type="Proteomes" id="UP001476247"/>
    </source>
</evidence>
<accession>A0ABP9XSY2</accession>
<organism evidence="1 2">
    <name type="scientific">Helicostylum pulchrum</name>
    <dbReference type="NCBI Taxonomy" id="562976"/>
    <lineage>
        <taxon>Eukaryota</taxon>
        <taxon>Fungi</taxon>
        <taxon>Fungi incertae sedis</taxon>
        <taxon>Mucoromycota</taxon>
        <taxon>Mucoromycotina</taxon>
        <taxon>Mucoromycetes</taxon>
        <taxon>Mucorales</taxon>
        <taxon>Mucorineae</taxon>
        <taxon>Mucoraceae</taxon>
        <taxon>Helicostylum</taxon>
    </lineage>
</organism>
<name>A0ABP9XSY2_9FUNG</name>
<sequence>MYPESLYSYKIDAVEIEVGLTLNLCMVDNHKKEIEHGKRHCLEAWNEVIYITLIACFALVGHKYPEHMVYELLNMLLAKITYTKEYNVKIPKSMSEVNLALITRPAS</sequence>
<reference evidence="1 2" key="1">
    <citation type="submission" date="2024-04" db="EMBL/GenBank/DDBJ databases">
        <title>genome sequences of Mucor flavus KT1a and Helicostylum pulchrum KT1b strains isolation_sourced from the surface of a dry-aged beef.</title>
        <authorList>
            <person name="Toyotome T."/>
            <person name="Hosono M."/>
            <person name="Torimaru M."/>
            <person name="Fukuda K."/>
            <person name="Mikami N."/>
        </authorList>
    </citation>
    <scope>NUCLEOTIDE SEQUENCE [LARGE SCALE GENOMIC DNA]</scope>
    <source>
        <strain evidence="1 2">KT1b</strain>
    </source>
</reference>
<proteinExistence type="predicted"/>
<dbReference type="Proteomes" id="UP001476247">
    <property type="component" value="Unassembled WGS sequence"/>
</dbReference>
<protein>
    <submittedName>
        <fullName evidence="1">Uncharacterized protein</fullName>
    </submittedName>
</protein>
<gene>
    <name evidence="1" type="ORF">HPULCUR_003273</name>
</gene>
<comment type="caution">
    <text evidence="1">The sequence shown here is derived from an EMBL/GenBank/DDBJ whole genome shotgun (WGS) entry which is preliminary data.</text>
</comment>
<dbReference type="EMBL" id="BAABUJ010000009">
    <property type="protein sequence ID" value="GAA5797877.1"/>
    <property type="molecule type" value="Genomic_DNA"/>
</dbReference>
<keyword evidence="2" id="KW-1185">Reference proteome</keyword>